<feature type="transmembrane region" description="Helical" evidence="6">
    <location>
        <begin position="106"/>
        <end position="125"/>
    </location>
</feature>
<evidence type="ECO:0000313" key="9">
    <source>
        <dbReference type="Proteomes" id="UP001209878"/>
    </source>
</evidence>
<comment type="subcellular location">
    <subcellularLocation>
        <location evidence="1">Membrane</location>
    </subcellularLocation>
</comment>
<comment type="similarity">
    <text evidence="5">Belongs to the G-protein coupled receptor 1 family.</text>
</comment>
<dbReference type="EMBL" id="JAODUO010000254">
    <property type="protein sequence ID" value="KAK2184751.1"/>
    <property type="molecule type" value="Genomic_DNA"/>
</dbReference>
<dbReference type="PROSITE" id="PS00237">
    <property type="entry name" value="G_PROTEIN_RECEP_F1_1"/>
    <property type="match status" value="1"/>
</dbReference>
<evidence type="ECO:0000313" key="8">
    <source>
        <dbReference type="EMBL" id="KAK2184751.1"/>
    </source>
</evidence>
<feature type="transmembrane region" description="Helical" evidence="6">
    <location>
        <begin position="192"/>
        <end position="213"/>
    </location>
</feature>
<feature type="domain" description="G-protein coupled receptors family 1 profile" evidence="7">
    <location>
        <begin position="44"/>
        <end position="298"/>
    </location>
</feature>
<keyword evidence="4 6" id="KW-0472">Membrane</keyword>
<evidence type="ECO:0000256" key="1">
    <source>
        <dbReference type="ARBA" id="ARBA00004370"/>
    </source>
</evidence>
<reference evidence="8" key="1">
    <citation type="journal article" date="2023" name="Mol. Biol. Evol.">
        <title>Third-Generation Sequencing Reveals the Adaptive Role of the Epigenome in Three Deep-Sea Polychaetes.</title>
        <authorList>
            <person name="Perez M."/>
            <person name="Aroh O."/>
            <person name="Sun Y."/>
            <person name="Lan Y."/>
            <person name="Juniper S.K."/>
            <person name="Young C.R."/>
            <person name="Angers B."/>
            <person name="Qian P.Y."/>
        </authorList>
    </citation>
    <scope>NUCLEOTIDE SEQUENCE</scope>
    <source>
        <strain evidence="8">R07B-5</strain>
    </source>
</reference>
<evidence type="ECO:0000256" key="2">
    <source>
        <dbReference type="ARBA" id="ARBA00022692"/>
    </source>
</evidence>
<organism evidence="8 9">
    <name type="scientific">Ridgeia piscesae</name>
    <name type="common">Tubeworm</name>
    <dbReference type="NCBI Taxonomy" id="27915"/>
    <lineage>
        <taxon>Eukaryota</taxon>
        <taxon>Metazoa</taxon>
        <taxon>Spiralia</taxon>
        <taxon>Lophotrochozoa</taxon>
        <taxon>Annelida</taxon>
        <taxon>Polychaeta</taxon>
        <taxon>Sedentaria</taxon>
        <taxon>Canalipalpata</taxon>
        <taxon>Sabellida</taxon>
        <taxon>Siboglinidae</taxon>
        <taxon>Ridgeia</taxon>
    </lineage>
</organism>
<dbReference type="Pfam" id="PF00001">
    <property type="entry name" value="7tm_1"/>
    <property type="match status" value="1"/>
</dbReference>
<dbReference type="PANTHER" id="PTHR46641">
    <property type="entry name" value="FMRFAMIDE RECEPTOR-RELATED"/>
    <property type="match status" value="1"/>
</dbReference>
<dbReference type="Gene3D" id="1.20.1070.10">
    <property type="entry name" value="Rhodopsin 7-helix transmembrane proteins"/>
    <property type="match status" value="1"/>
</dbReference>
<accession>A0AAD9NYG1</accession>
<dbReference type="PANTHER" id="PTHR46641:SF25">
    <property type="entry name" value="CNMAMIDE RECEPTOR-RELATED"/>
    <property type="match status" value="1"/>
</dbReference>
<evidence type="ECO:0000256" key="5">
    <source>
        <dbReference type="RuleBase" id="RU000688"/>
    </source>
</evidence>
<keyword evidence="2 5" id="KW-0812">Transmembrane</keyword>
<keyword evidence="5" id="KW-0297">G-protein coupled receptor</keyword>
<evidence type="ECO:0000256" key="6">
    <source>
        <dbReference type="SAM" id="Phobius"/>
    </source>
</evidence>
<evidence type="ECO:0000259" key="7">
    <source>
        <dbReference type="PROSITE" id="PS50262"/>
    </source>
</evidence>
<comment type="caution">
    <text evidence="8">The sequence shown here is derived from an EMBL/GenBank/DDBJ whole genome shotgun (WGS) entry which is preliminary data.</text>
</comment>
<dbReference type="PRINTS" id="PR00237">
    <property type="entry name" value="GPCRRHODOPSN"/>
</dbReference>
<gene>
    <name evidence="8" type="ORF">NP493_254g02046</name>
</gene>
<evidence type="ECO:0000256" key="3">
    <source>
        <dbReference type="ARBA" id="ARBA00022989"/>
    </source>
</evidence>
<dbReference type="SUPFAM" id="SSF81321">
    <property type="entry name" value="Family A G protein-coupled receptor-like"/>
    <property type="match status" value="1"/>
</dbReference>
<feature type="transmembrane region" description="Helical" evidence="6">
    <location>
        <begin position="145"/>
        <end position="167"/>
    </location>
</feature>
<feature type="transmembrane region" description="Helical" evidence="6">
    <location>
        <begin position="64"/>
        <end position="86"/>
    </location>
</feature>
<keyword evidence="3 6" id="KW-1133">Transmembrane helix</keyword>
<protein>
    <recommendedName>
        <fullName evidence="7">G-protein coupled receptors family 1 profile domain-containing protein</fullName>
    </recommendedName>
</protein>
<feature type="transmembrane region" description="Helical" evidence="6">
    <location>
        <begin position="27"/>
        <end position="52"/>
    </location>
</feature>
<keyword evidence="5" id="KW-0807">Transducer</keyword>
<evidence type="ECO:0000256" key="4">
    <source>
        <dbReference type="ARBA" id="ARBA00023136"/>
    </source>
</evidence>
<name>A0AAD9NYG1_RIDPI</name>
<dbReference type="GO" id="GO:0016020">
    <property type="term" value="C:membrane"/>
    <property type="evidence" value="ECO:0007669"/>
    <property type="project" value="UniProtKB-SubCell"/>
</dbReference>
<dbReference type="InterPro" id="IPR052954">
    <property type="entry name" value="GPCR-Ligand_Int"/>
</dbReference>
<keyword evidence="9" id="KW-1185">Reference proteome</keyword>
<dbReference type="PROSITE" id="PS50262">
    <property type="entry name" value="G_PROTEIN_RECEP_F1_2"/>
    <property type="match status" value="1"/>
</dbReference>
<dbReference type="GO" id="GO:0004930">
    <property type="term" value="F:G protein-coupled receptor activity"/>
    <property type="evidence" value="ECO:0007669"/>
    <property type="project" value="UniProtKB-KW"/>
</dbReference>
<dbReference type="InterPro" id="IPR000276">
    <property type="entry name" value="GPCR_Rhodpsn"/>
</dbReference>
<dbReference type="AlphaFoldDB" id="A0AAD9NYG1"/>
<proteinExistence type="inferred from homology"/>
<dbReference type="InterPro" id="IPR017452">
    <property type="entry name" value="GPCR_Rhodpsn_7TM"/>
</dbReference>
<sequence length="355" mass="39182">MEDTLLTARRLYVNETADRADGVDMSIALWCYVWPLIFVVGVSGNTLILLVLRRGGYGKTSASVYLWLLAAADSFVLAFGFVDGYLRHAWHFAITDSSAVACRLIWFLQPGLATTAIWILVAFTVERFMGVCFPMRPLQTARQAYVIAAALMVAALLKNTDTLYTIAPRDDDVHTCMVSPTYTDYEDYVRPWIGFTLTSLLPFVAILFCNISIIRALRSRAINALVPPAANHHVAQTTVMCVSVSFVFLACYSPGSVVTLAGGYWRVSSVTFSAVERDVVTVTACLRYVHHSVNIFLYCLTGAQFRKDLRALCRGLPATLRWSRTGGAVRRMCSRAVTSLSPSTPPSRDSCVTLV</sequence>
<dbReference type="Proteomes" id="UP001209878">
    <property type="component" value="Unassembled WGS sequence"/>
</dbReference>
<keyword evidence="5" id="KW-0675">Receptor</keyword>